<dbReference type="Proteomes" id="UP000558284">
    <property type="component" value="Unassembled WGS sequence"/>
</dbReference>
<dbReference type="EMBL" id="JACDTY010000009">
    <property type="protein sequence ID" value="MBA1142373.1"/>
    <property type="molecule type" value="Genomic_DNA"/>
</dbReference>
<evidence type="ECO:0008006" key="3">
    <source>
        <dbReference type="Google" id="ProtNLM"/>
    </source>
</evidence>
<accession>A0A838B870</accession>
<dbReference type="RefSeq" id="WP_181059344.1">
    <property type="nucleotide sequence ID" value="NZ_JACDTY010000009.1"/>
</dbReference>
<sequence>MIPTSSGKPSAATLDAIMRDGTMLYRIARRIPTCLSHIRDNPVWPAMFVLARTMPARRMHWRCAKPVRVSQRSRNTMFAGASRQDIVCALRSDGIFSGLVLPTVIHEDIAAFARCTPCFGNFDRRLEFMPTERAEAEARFGRALLSGHYFERVLGCSAVLAIQGDPLLLDIAAHYLGGQAKLATTRVWWNFPSAAVSHLDKNFASPDKYHFNLDDWRMLKFFFYVTPVDGSTGPHVFVRGSHNRRPLKHQLSCLLGHPAKEVLSVYGEQNPITLTGGAGFGFVEDPFGFHTATEPARSPRLMMEVGFGVSPPSRRRFHGEPVIL</sequence>
<dbReference type="Gene3D" id="2.60.120.620">
    <property type="entry name" value="q2cbj1_9rhob like domain"/>
    <property type="match status" value="1"/>
</dbReference>
<gene>
    <name evidence="1" type="ORF">H0241_19185</name>
</gene>
<proteinExistence type="predicted"/>
<protein>
    <recommendedName>
        <fullName evidence="3">Phytanoyl-CoA dioxygenase</fullName>
    </recommendedName>
</protein>
<name>A0A838B870_9HYPH</name>
<evidence type="ECO:0000313" key="2">
    <source>
        <dbReference type="Proteomes" id="UP000558284"/>
    </source>
</evidence>
<dbReference type="SUPFAM" id="SSF51197">
    <property type="entry name" value="Clavaminate synthase-like"/>
    <property type="match status" value="1"/>
</dbReference>
<dbReference type="AlphaFoldDB" id="A0A838B870"/>
<evidence type="ECO:0000313" key="1">
    <source>
        <dbReference type="EMBL" id="MBA1142373.1"/>
    </source>
</evidence>
<organism evidence="1 2">
    <name type="scientific">Mesorhizobium neociceri</name>
    <dbReference type="NCBI Taxonomy" id="1307853"/>
    <lineage>
        <taxon>Bacteria</taxon>
        <taxon>Pseudomonadati</taxon>
        <taxon>Pseudomonadota</taxon>
        <taxon>Alphaproteobacteria</taxon>
        <taxon>Hyphomicrobiales</taxon>
        <taxon>Phyllobacteriaceae</taxon>
        <taxon>Mesorhizobium</taxon>
    </lineage>
</organism>
<comment type="caution">
    <text evidence="1">The sequence shown here is derived from an EMBL/GenBank/DDBJ whole genome shotgun (WGS) entry which is preliminary data.</text>
</comment>
<reference evidence="1 2" key="1">
    <citation type="submission" date="2020-07" db="EMBL/GenBank/DDBJ databases">
        <title>Definition of the novel symbiovar canariense within Mesorhizobium novociceri, a new species of genus Mesorhizobium nodulating Cicer canariense in the Caldera de Taburiente National Park (La Palma, Canary Islands).</title>
        <authorList>
            <person name="Leon-Barrios M."/>
            <person name="Perez-Yepez J."/>
            <person name="Flores-Felix J.D."/>
            <person name="Ramirez-Baena M.H."/>
            <person name="Pulido-Suarez L."/>
            <person name="Igual J.M."/>
            <person name="Velazquez E."/>
            <person name="Peix A."/>
        </authorList>
    </citation>
    <scope>NUCLEOTIDE SEQUENCE [LARGE SCALE GENOMIC DNA]</scope>
    <source>
        <strain evidence="1 2">CCANP35</strain>
    </source>
</reference>
<keyword evidence="2" id="KW-1185">Reference proteome</keyword>